<dbReference type="EMBL" id="CP012678">
    <property type="protein sequence ID" value="ALF58949.1"/>
    <property type="molecule type" value="Genomic_DNA"/>
</dbReference>
<reference evidence="1 2" key="1">
    <citation type="submission" date="2015-09" db="EMBL/GenBank/DDBJ databases">
        <title>Complete genome of Psychrobacter urativorans R10.10B.</title>
        <authorList>
            <person name="See-Too W.S."/>
            <person name="Chan K.G."/>
        </authorList>
    </citation>
    <scope>NUCLEOTIDE SEQUENCE [LARGE SCALE GENOMIC DNA]</scope>
    <source>
        <strain evidence="1 2">R10.10B</strain>
    </source>
</reference>
<dbReference type="RefSeq" id="WP_062533345.1">
    <property type="nucleotide sequence ID" value="NZ_CP012678.1"/>
</dbReference>
<sequence>MSIWSCTKITILPILAISLTGCLSSQSYQPSANAQTAKMSYDIDTSSFYSPNRFIDRGFIERIDIQLKHSRVGTPDTINMELKDLGSFRPINIIEANKPLAFTYEHKVVKGLGDWPLLCVVAVNATLIPNGNYVLKGNTTTEKFRSKTNFMGEKIEAEDTSCQVQIIDTQSNKVIGEGRTQKFEKMIPIYNRF</sequence>
<gene>
    <name evidence="1" type="ORF">AOC03_01870</name>
</gene>
<dbReference type="KEGG" id="pur:AOC03_01870"/>
<name>A0A0M4TTW3_9GAMM</name>
<dbReference type="OrthoDB" id="9826174at2"/>
<dbReference type="Proteomes" id="UP000059847">
    <property type="component" value="Chromosome"/>
</dbReference>
<organism evidence="1 2">
    <name type="scientific">Psychrobacter urativorans</name>
    <dbReference type="NCBI Taxonomy" id="45610"/>
    <lineage>
        <taxon>Bacteria</taxon>
        <taxon>Pseudomonadati</taxon>
        <taxon>Pseudomonadota</taxon>
        <taxon>Gammaproteobacteria</taxon>
        <taxon>Moraxellales</taxon>
        <taxon>Moraxellaceae</taxon>
        <taxon>Psychrobacter</taxon>
    </lineage>
</organism>
<dbReference type="AlphaFoldDB" id="A0A0M4TTW3"/>
<accession>A0A0M4TTW3</accession>
<evidence type="ECO:0000313" key="1">
    <source>
        <dbReference type="EMBL" id="ALF58949.1"/>
    </source>
</evidence>
<keyword evidence="2" id="KW-1185">Reference proteome</keyword>
<evidence type="ECO:0000313" key="2">
    <source>
        <dbReference type="Proteomes" id="UP000059847"/>
    </source>
</evidence>
<protein>
    <submittedName>
        <fullName evidence="1">Uncharacterized protein</fullName>
    </submittedName>
</protein>
<proteinExistence type="predicted"/>